<feature type="chain" id="PRO_5031397676" description="peptidylprolyl isomerase" evidence="6">
    <location>
        <begin position="20"/>
        <end position="242"/>
    </location>
</feature>
<name>A0A7S3K2R8_9STRA</name>
<dbReference type="Pfam" id="PF01346">
    <property type="entry name" value="FKBP_N"/>
    <property type="match status" value="1"/>
</dbReference>
<feature type="domain" description="PPIase FKBP-type" evidence="7">
    <location>
        <begin position="147"/>
        <end position="233"/>
    </location>
</feature>
<proteinExistence type="predicted"/>
<evidence type="ECO:0000256" key="3">
    <source>
        <dbReference type="ARBA" id="ARBA00023110"/>
    </source>
</evidence>
<evidence type="ECO:0000256" key="5">
    <source>
        <dbReference type="PROSITE-ProRule" id="PRU00277"/>
    </source>
</evidence>
<dbReference type="GO" id="GO:0003755">
    <property type="term" value="F:peptidyl-prolyl cis-trans isomerase activity"/>
    <property type="evidence" value="ECO:0007669"/>
    <property type="project" value="UniProtKB-KW"/>
</dbReference>
<keyword evidence="4 5" id="KW-0413">Isomerase</keyword>
<evidence type="ECO:0000259" key="7">
    <source>
        <dbReference type="PROSITE" id="PS50059"/>
    </source>
</evidence>
<sequence length="242" mass="26019">MKCALLPTFLLPIILNGFSLNNVEPKVRRLAAIAEGEEDTLFAFGVNLATRYADVKRLFNDDEIKEIVKGIDGYLLDNVDAESLLREKATAINEMLSMRAMKAVENEKEKGKEFLIQAAEREGATQTDSGLVFEHIKEGSGPSPTSGSTVKVHYTGTLIDGTVFDSSRERGEPAQFALAQVIKGWQEGLLLMQEGGSAKLTIPSDLAYGDNGSSDRIPGGATLAFEVELLNVLTGGVGGLIL</sequence>
<dbReference type="PANTHER" id="PTHR43811">
    <property type="entry name" value="FKBP-TYPE PEPTIDYL-PROLYL CIS-TRANS ISOMERASE FKPA"/>
    <property type="match status" value="1"/>
</dbReference>
<dbReference type="InterPro" id="IPR000774">
    <property type="entry name" value="PPIase_FKBP_N"/>
</dbReference>
<dbReference type="PROSITE" id="PS50059">
    <property type="entry name" value="FKBP_PPIASE"/>
    <property type="match status" value="1"/>
</dbReference>
<organism evidence="8">
    <name type="scientific">Aureoumbra lagunensis</name>
    <dbReference type="NCBI Taxonomy" id="44058"/>
    <lineage>
        <taxon>Eukaryota</taxon>
        <taxon>Sar</taxon>
        <taxon>Stramenopiles</taxon>
        <taxon>Ochrophyta</taxon>
        <taxon>Pelagophyceae</taxon>
        <taxon>Pelagomonadales</taxon>
        <taxon>Aureoumbra</taxon>
    </lineage>
</organism>
<dbReference type="InterPro" id="IPR001179">
    <property type="entry name" value="PPIase_FKBP_dom"/>
</dbReference>
<feature type="signal peptide" evidence="6">
    <location>
        <begin position="1"/>
        <end position="19"/>
    </location>
</feature>
<dbReference type="FunFam" id="3.10.50.40:FF:000006">
    <property type="entry name" value="Peptidyl-prolyl cis-trans isomerase"/>
    <property type="match status" value="1"/>
</dbReference>
<reference evidence="8" key="1">
    <citation type="submission" date="2021-01" db="EMBL/GenBank/DDBJ databases">
        <authorList>
            <person name="Corre E."/>
            <person name="Pelletier E."/>
            <person name="Niang G."/>
            <person name="Scheremetjew M."/>
            <person name="Finn R."/>
            <person name="Kale V."/>
            <person name="Holt S."/>
            <person name="Cochrane G."/>
            <person name="Meng A."/>
            <person name="Brown T."/>
            <person name="Cohen L."/>
        </authorList>
    </citation>
    <scope>NUCLEOTIDE SEQUENCE</scope>
    <source>
        <strain evidence="8">CCMP1510</strain>
    </source>
</reference>
<dbReference type="EC" id="5.2.1.8" evidence="2 5"/>
<evidence type="ECO:0000256" key="2">
    <source>
        <dbReference type="ARBA" id="ARBA00013194"/>
    </source>
</evidence>
<dbReference type="InterPro" id="IPR046357">
    <property type="entry name" value="PPIase_dom_sf"/>
</dbReference>
<keyword evidence="6" id="KW-0732">Signal</keyword>
<protein>
    <recommendedName>
        <fullName evidence="2 5">peptidylprolyl isomerase</fullName>
        <ecNumber evidence="2 5">5.2.1.8</ecNumber>
    </recommendedName>
</protein>
<evidence type="ECO:0000256" key="6">
    <source>
        <dbReference type="SAM" id="SignalP"/>
    </source>
</evidence>
<gene>
    <name evidence="8" type="ORF">ALAG00032_LOCUS12441</name>
</gene>
<dbReference type="SUPFAM" id="SSF54534">
    <property type="entry name" value="FKBP-like"/>
    <property type="match status" value="1"/>
</dbReference>
<accession>A0A7S3K2R8</accession>
<dbReference type="Pfam" id="PF00254">
    <property type="entry name" value="FKBP_C"/>
    <property type="match status" value="1"/>
</dbReference>
<evidence type="ECO:0000256" key="1">
    <source>
        <dbReference type="ARBA" id="ARBA00000971"/>
    </source>
</evidence>
<evidence type="ECO:0000256" key="4">
    <source>
        <dbReference type="ARBA" id="ARBA00023235"/>
    </source>
</evidence>
<keyword evidence="3 5" id="KW-0697">Rotamase</keyword>
<dbReference type="AlphaFoldDB" id="A0A7S3K2R8"/>
<dbReference type="Gene3D" id="3.10.50.40">
    <property type="match status" value="1"/>
</dbReference>
<comment type="catalytic activity">
    <reaction evidence="1 5">
        <text>[protein]-peptidylproline (omega=180) = [protein]-peptidylproline (omega=0)</text>
        <dbReference type="Rhea" id="RHEA:16237"/>
        <dbReference type="Rhea" id="RHEA-COMP:10747"/>
        <dbReference type="Rhea" id="RHEA-COMP:10748"/>
        <dbReference type="ChEBI" id="CHEBI:83833"/>
        <dbReference type="ChEBI" id="CHEBI:83834"/>
        <dbReference type="EC" id="5.2.1.8"/>
    </reaction>
</comment>
<dbReference type="GO" id="GO:0006457">
    <property type="term" value="P:protein folding"/>
    <property type="evidence" value="ECO:0007669"/>
    <property type="project" value="InterPro"/>
</dbReference>
<evidence type="ECO:0000313" key="8">
    <source>
        <dbReference type="EMBL" id="CAE0371659.1"/>
    </source>
</evidence>
<dbReference type="PANTHER" id="PTHR43811:SF19">
    <property type="entry name" value="39 KDA FK506-BINDING NUCLEAR PROTEIN"/>
    <property type="match status" value="1"/>
</dbReference>
<dbReference type="EMBL" id="HBIJ01018925">
    <property type="protein sequence ID" value="CAE0371659.1"/>
    <property type="molecule type" value="Transcribed_RNA"/>
</dbReference>